<dbReference type="PATRIC" id="fig|314722.6.peg.3206"/>
<gene>
    <name evidence="3" type="ORF">WQ53_14805</name>
</gene>
<keyword evidence="4" id="KW-1185">Reference proteome</keyword>
<evidence type="ECO:0000256" key="1">
    <source>
        <dbReference type="SAM" id="Phobius"/>
    </source>
</evidence>
<accession>A0A0E3Z571</accession>
<feature type="transmembrane region" description="Helical" evidence="1">
    <location>
        <begin position="244"/>
        <end position="264"/>
    </location>
</feature>
<organism evidence="3 4">
    <name type="scientific">Pseudoxanthomonas suwonensis</name>
    <dbReference type="NCBI Taxonomy" id="314722"/>
    <lineage>
        <taxon>Bacteria</taxon>
        <taxon>Pseudomonadati</taxon>
        <taxon>Pseudomonadota</taxon>
        <taxon>Gammaproteobacteria</taxon>
        <taxon>Lysobacterales</taxon>
        <taxon>Lysobacteraceae</taxon>
        <taxon>Pseudoxanthomonas</taxon>
    </lineage>
</organism>
<dbReference type="Pfam" id="PF00498">
    <property type="entry name" value="FHA"/>
    <property type="match status" value="1"/>
</dbReference>
<keyword evidence="1" id="KW-1133">Transmembrane helix</keyword>
<dbReference type="SUPFAM" id="SSF49879">
    <property type="entry name" value="SMAD/FHA domain"/>
    <property type="match status" value="1"/>
</dbReference>
<dbReference type="AlphaFoldDB" id="A0A0E3Z571"/>
<proteinExistence type="predicted"/>
<dbReference type="KEGG" id="psuw:WQ53_14805"/>
<dbReference type="OrthoDB" id="5801518at2"/>
<name>A0A0E3Z571_9GAMM</name>
<dbReference type="EMBL" id="CP011144">
    <property type="protein sequence ID" value="AKC87842.1"/>
    <property type="molecule type" value="Genomic_DNA"/>
</dbReference>
<sequence length="265" mass="28290">MSDLQLHFAQRQQADHPLSPGVHRVVRQPNGALGIGDALPGVLLLQFCLDRRGLWLQVPPGARGVHVNGRPVQRMALLRAGDAVYVDGVELLVRAPLRPRPAPLDPGEHAGDPRVVLRGVGGQHHGRSFTLGPPRLVGTSREADIRIDDPAFPARHALLERHGDVVLLRGLGQESSVVNGVAVRDAVLGVGDQVVFDGQHRFVVEFPAAPADVPSQATVPAAETEPVAAVSDDGPARPRARLPWLLLAALLLGLVFSALLWFGAR</sequence>
<evidence type="ECO:0000313" key="4">
    <source>
        <dbReference type="Proteomes" id="UP000033067"/>
    </source>
</evidence>
<protein>
    <submittedName>
        <fullName evidence="3">Signal peptide protein</fullName>
    </submittedName>
</protein>
<feature type="domain" description="FHA" evidence="2">
    <location>
        <begin position="137"/>
        <end position="196"/>
    </location>
</feature>
<keyword evidence="1" id="KW-0812">Transmembrane</keyword>
<dbReference type="InterPro" id="IPR000253">
    <property type="entry name" value="FHA_dom"/>
</dbReference>
<evidence type="ECO:0000313" key="3">
    <source>
        <dbReference type="EMBL" id="AKC87842.1"/>
    </source>
</evidence>
<reference evidence="3 4" key="1">
    <citation type="journal article" date="2015" name="Genome Announc.">
        <title>Complete Genome Sequence of Pseudoxanthomonas suwonensis Strain J1, a Cellulose-Degrading Bacterium Isolated from Leaf- and Wood-Enriched Soil.</title>
        <authorList>
            <person name="Hou L."/>
            <person name="Jiang J."/>
            <person name="Xu Z."/>
            <person name="Zhou Y."/>
            <person name="Leung F.C."/>
        </authorList>
    </citation>
    <scope>NUCLEOTIDE SEQUENCE [LARGE SCALE GENOMIC DNA]</scope>
    <source>
        <strain evidence="3 4">J1</strain>
    </source>
</reference>
<dbReference type="Gene3D" id="2.60.200.20">
    <property type="match status" value="1"/>
</dbReference>
<keyword evidence="1" id="KW-0472">Membrane</keyword>
<dbReference type="InterPro" id="IPR008984">
    <property type="entry name" value="SMAD_FHA_dom_sf"/>
</dbReference>
<evidence type="ECO:0000259" key="2">
    <source>
        <dbReference type="Pfam" id="PF00498"/>
    </source>
</evidence>
<dbReference type="Proteomes" id="UP000033067">
    <property type="component" value="Chromosome"/>
</dbReference>
<dbReference type="RefSeq" id="WP_052633454.1">
    <property type="nucleotide sequence ID" value="NZ_CP011144.1"/>
</dbReference>
<dbReference type="CDD" id="cd00060">
    <property type="entry name" value="FHA"/>
    <property type="match status" value="1"/>
</dbReference>